<evidence type="ECO:0000259" key="1">
    <source>
        <dbReference type="Pfam" id="PF26526"/>
    </source>
</evidence>
<protein>
    <recommendedName>
        <fullName evidence="1">DUF8175 domain-containing protein</fullName>
    </recommendedName>
</protein>
<dbReference type="Pfam" id="PF26526">
    <property type="entry name" value="DUF8175"/>
    <property type="match status" value="1"/>
</dbReference>
<name>A0AB39MAM4_9ACTN</name>
<feature type="domain" description="DUF8175" evidence="1">
    <location>
        <begin position="3"/>
        <end position="156"/>
    </location>
</feature>
<dbReference type="RefSeq" id="WP_369188942.1">
    <property type="nucleotide sequence ID" value="NZ_CP163431.1"/>
</dbReference>
<organism evidence="2">
    <name type="scientific">Streptomyces sp. R08</name>
    <dbReference type="NCBI Taxonomy" id="3238624"/>
    <lineage>
        <taxon>Bacteria</taxon>
        <taxon>Bacillati</taxon>
        <taxon>Actinomycetota</taxon>
        <taxon>Actinomycetes</taxon>
        <taxon>Kitasatosporales</taxon>
        <taxon>Streptomycetaceae</taxon>
        <taxon>Streptomyces</taxon>
    </lineage>
</organism>
<dbReference type="AlphaFoldDB" id="A0AB39MAM4"/>
<dbReference type="InterPro" id="IPR058488">
    <property type="entry name" value="DUF8175"/>
</dbReference>
<accession>A0AB39MAM4</accession>
<evidence type="ECO:0000313" key="2">
    <source>
        <dbReference type="EMBL" id="XDQ02870.1"/>
    </source>
</evidence>
<dbReference type="EMBL" id="CP163431">
    <property type="protein sequence ID" value="XDQ02870.1"/>
    <property type="molecule type" value="Genomic_DNA"/>
</dbReference>
<reference evidence="2" key="1">
    <citation type="submission" date="2024-07" db="EMBL/GenBank/DDBJ databases">
        <authorList>
            <person name="Yu S.T."/>
        </authorList>
    </citation>
    <scope>NUCLEOTIDE SEQUENCE</scope>
    <source>
        <strain evidence="2">R08</strain>
    </source>
</reference>
<gene>
    <name evidence="2" type="ORF">AB5J58_23135</name>
</gene>
<sequence length="161" mass="17322">MFRTVAVPTSPTLGPKRTAGDIARCYAHNSAGALLAAFQIGTRFPLSPQWKAVVAAQTYGEGREGYVGARTRREAEVGKPSSPKPGKMLQPAGFRFDSYSDQRAVISVAFRQAGGALIRANTATVQWQGGSSGDWRFEIPRSPGPFRELDSLKGYTVWGAS</sequence>
<proteinExistence type="predicted"/>